<keyword evidence="8" id="KW-0472">Membrane</keyword>
<feature type="coiled-coil region" evidence="7">
    <location>
        <begin position="211"/>
        <end position="242"/>
    </location>
</feature>
<dbReference type="InterPro" id="IPR005467">
    <property type="entry name" value="His_kinase_dom"/>
</dbReference>
<dbReference type="KEGG" id="ipo:Ilyop_2522"/>
<dbReference type="InterPro" id="IPR036890">
    <property type="entry name" value="HATPase_C_sf"/>
</dbReference>
<evidence type="ECO:0000256" key="7">
    <source>
        <dbReference type="SAM" id="Coils"/>
    </source>
</evidence>
<protein>
    <recommendedName>
        <fullName evidence="3">histidine kinase</fullName>
        <ecNumber evidence="3">2.7.13.3</ecNumber>
    </recommendedName>
</protein>
<keyword evidence="4" id="KW-0597">Phosphoprotein</keyword>
<dbReference type="Gene3D" id="6.10.340.10">
    <property type="match status" value="1"/>
</dbReference>
<dbReference type="EC" id="2.7.13.3" evidence="3"/>
<dbReference type="PANTHER" id="PTHR45453">
    <property type="entry name" value="PHOSPHATE REGULON SENSOR PROTEIN PHOR"/>
    <property type="match status" value="1"/>
</dbReference>
<evidence type="ECO:0000259" key="10">
    <source>
        <dbReference type="PROSITE" id="PS50885"/>
    </source>
</evidence>
<dbReference type="InterPro" id="IPR004358">
    <property type="entry name" value="Sig_transdc_His_kin-like_C"/>
</dbReference>
<evidence type="ECO:0000256" key="3">
    <source>
        <dbReference type="ARBA" id="ARBA00012438"/>
    </source>
</evidence>
<evidence type="ECO:0000259" key="9">
    <source>
        <dbReference type="PROSITE" id="PS50109"/>
    </source>
</evidence>
<dbReference type="GO" id="GO:0005886">
    <property type="term" value="C:plasma membrane"/>
    <property type="evidence" value="ECO:0007669"/>
    <property type="project" value="TreeGrafter"/>
</dbReference>
<feature type="domain" description="Histidine kinase" evidence="9">
    <location>
        <begin position="252"/>
        <end position="465"/>
    </location>
</feature>
<dbReference type="PRINTS" id="PR00344">
    <property type="entry name" value="BCTRLSENSOR"/>
</dbReference>
<dbReference type="OrthoDB" id="81871at2"/>
<dbReference type="SMART" id="SM00388">
    <property type="entry name" value="HisKA"/>
    <property type="match status" value="1"/>
</dbReference>
<dbReference type="Pfam" id="PF02518">
    <property type="entry name" value="HATPase_c"/>
    <property type="match status" value="1"/>
</dbReference>
<keyword evidence="8" id="KW-0812">Transmembrane</keyword>
<dbReference type="Proteomes" id="UP000006875">
    <property type="component" value="Plasmid pILYOP01"/>
</dbReference>
<sequence>MKGKISRDIFFYMMIISILPIFLIYLLNATLLDSYSLNKKKEELHKISTLLTEGDGNINIPRLKRESNIEVYFLNMEDRYQYRIDDDVRGILDDLDWADVEIGANIEKVYQKEQGINLLVNITKITNQMFLVITTPVSSVENSVKISREFYYYSFFLVAFLSLAVSYIFSNKVSKPIIRLEKNAKNISRLNFDEKVDIKTGNELESLGESINTMSEKLESAIGNLKNANTQLEIDLENERKLEIMRRSFISSVNHELKTPLAIMRVYAEGLLEGVACGEEIEEYCSTIVEEVENMEKIVKELLYFSEIEAGYKKAQMESFRIDSLVENVLENYSYDFKEKKVKLNFLLKNEEVYGDIKLVERVLENFFSNAVTYVPENGEIKITGTAKDGFLKIRIYNSGDKIPEDKINDIWKPFFKLDKARTRKYGGTGLGLSIVKKILDIHNSDYGVHNLADGVEFFFTLKKS</sequence>
<dbReference type="HOGENOM" id="CLU_000445_89_6_0"/>
<evidence type="ECO:0000256" key="1">
    <source>
        <dbReference type="ARBA" id="ARBA00000085"/>
    </source>
</evidence>
<feature type="domain" description="HAMP" evidence="10">
    <location>
        <begin position="171"/>
        <end position="223"/>
    </location>
</feature>
<evidence type="ECO:0000256" key="4">
    <source>
        <dbReference type="ARBA" id="ARBA00022553"/>
    </source>
</evidence>
<keyword evidence="5" id="KW-0808">Transferase</keyword>
<dbReference type="SUPFAM" id="SSF55874">
    <property type="entry name" value="ATPase domain of HSP90 chaperone/DNA topoisomerase II/histidine kinase"/>
    <property type="match status" value="1"/>
</dbReference>
<dbReference type="InterPro" id="IPR003661">
    <property type="entry name" value="HisK_dim/P_dom"/>
</dbReference>
<evidence type="ECO:0000256" key="8">
    <source>
        <dbReference type="SAM" id="Phobius"/>
    </source>
</evidence>
<dbReference type="InterPro" id="IPR003594">
    <property type="entry name" value="HATPase_dom"/>
</dbReference>
<dbReference type="InterPro" id="IPR036097">
    <property type="entry name" value="HisK_dim/P_sf"/>
</dbReference>
<gene>
    <name evidence="11" type="ordered locus">Ilyop_2522</name>
</gene>
<dbReference type="PROSITE" id="PS50885">
    <property type="entry name" value="HAMP"/>
    <property type="match status" value="1"/>
</dbReference>
<evidence type="ECO:0000313" key="11">
    <source>
        <dbReference type="EMBL" id="ADO84281.1"/>
    </source>
</evidence>
<geneLocation type="plasmid" evidence="11 12">
    <name>pILYOP01</name>
</geneLocation>
<dbReference type="SMART" id="SM00387">
    <property type="entry name" value="HATPase_c"/>
    <property type="match status" value="1"/>
</dbReference>
<evidence type="ECO:0000256" key="5">
    <source>
        <dbReference type="ARBA" id="ARBA00022679"/>
    </source>
</evidence>
<dbReference type="RefSeq" id="WP_013388940.1">
    <property type="nucleotide sequence ID" value="NC_014633.1"/>
</dbReference>
<reference evidence="11 12" key="1">
    <citation type="journal article" date="2010" name="Stand. Genomic Sci.">
        <title>Complete genome sequence of Ilyobacter polytropus type strain (CuHbu1).</title>
        <authorList>
            <person name="Sikorski J."/>
            <person name="Chertkov O."/>
            <person name="Lapidus A."/>
            <person name="Nolan M."/>
            <person name="Lucas S."/>
            <person name="Del Rio T.G."/>
            <person name="Tice H."/>
            <person name="Cheng J.F."/>
            <person name="Tapia R."/>
            <person name="Han C."/>
            <person name="Goodwin L."/>
            <person name="Pitluck S."/>
            <person name="Liolios K."/>
            <person name="Ivanova N."/>
            <person name="Mavromatis K."/>
            <person name="Mikhailova N."/>
            <person name="Pati A."/>
            <person name="Chen A."/>
            <person name="Palaniappan K."/>
            <person name="Land M."/>
            <person name="Hauser L."/>
            <person name="Chang Y.J."/>
            <person name="Jeffries C.D."/>
            <person name="Brambilla E."/>
            <person name="Yasawong M."/>
            <person name="Rohde M."/>
            <person name="Pukall R."/>
            <person name="Spring S."/>
            <person name="Goker M."/>
            <person name="Woyke T."/>
            <person name="Bristow J."/>
            <person name="Eisen J.A."/>
            <person name="Markowitz V."/>
            <person name="Hugenholtz P."/>
            <person name="Kyrpides N.C."/>
            <person name="Klenk H.P."/>
        </authorList>
    </citation>
    <scope>NUCLEOTIDE SEQUENCE [LARGE SCALE GENOMIC DNA]</scope>
    <source>
        <strain evidence="12">ATCC 51220 / DSM 2926 / LMG 16218 / CuHBu1</strain>
        <plasmid evidence="12">pILYOP01</plasmid>
    </source>
</reference>
<name>E3HDU5_ILYPC</name>
<dbReference type="GO" id="GO:0000155">
    <property type="term" value="F:phosphorelay sensor kinase activity"/>
    <property type="evidence" value="ECO:0007669"/>
    <property type="project" value="InterPro"/>
</dbReference>
<dbReference type="GO" id="GO:0016036">
    <property type="term" value="P:cellular response to phosphate starvation"/>
    <property type="evidence" value="ECO:0007669"/>
    <property type="project" value="TreeGrafter"/>
</dbReference>
<accession>E3HDU5</accession>
<proteinExistence type="predicted"/>
<dbReference type="SUPFAM" id="SSF47384">
    <property type="entry name" value="Homodimeric domain of signal transducing histidine kinase"/>
    <property type="match status" value="1"/>
</dbReference>
<evidence type="ECO:0000256" key="6">
    <source>
        <dbReference type="ARBA" id="ARBA00022777"/>
    </source>
</evidence>
<dbReference type="GO" id="GO:0004721">
    <property type="term" value="F:phosphoprotein phosphatase activity"/>
    <property type="evidence" value="ECO:0007669"/>
    <property type="project" value="TreeGrafter"/>
</dbReference>
<keyword evidence="11" id="KW-0614">Plasmid</keyword>
<dbReference type="CDD" id="cd06225">
    <property type="entry name" value="HAMP"/>
    <property type="match status" value="1"/>
</dbReference>
<dbReference type="CDD" id="cd00082">
    <property type="entry name" value="HisKA"/>
    <property type="match status" value="1"/>
</dbReference>
<dbReference type="InterPro" id="IPR003660">
    <property type="entry name" value="HAMP_dom"/>
</dbReference>
<feature type="transmembrane region" description="Helical" evidence="8">
    <location>
        <begin position="150"/>
        <end position="169"/>
    </location>
</feature>
<comment type="catalytic activity">
    <reaction evidence="1">
        <text>ATP + protein L-histidine = ADP + protein N-phospho-L-histidine.</text>
        <dbReference type="EC" id="2.7.13.3"/>
    </reaction>
</comment>
<dbReference type="Gene3D" id="1.10.287.130">
    <property type="match status" value="1"/>
</dbReference>
<dbReference type="SMART" id="SM00304">
    <property type="entry name" value="HAMP"/>
    <property type="match status" value="1"/>
</dbReference>
<keyword evidence="7" id="KW-0175">Coiled coil</keyword>
<evidence type="ECO:0000256" key="2">
    <source>
        <dbReference type="ARBA" id="ARBA00004370"/>
    </source>
</evidence>
<dbReference type="EMBL" id="CP002282">
    <property type="protein sequence ID" value="ADO84281.1"/>
    <property type="molecule type" value="Genomic_DNA"/>
</dbReference>
<keyword evidence="8" id="KW-1133">Transmembrane helix</keyword>
<dbReference type="AlphaFoldDB" id="E3HDU5"/>
<evidence type="ECO:0000313" key="12">
    <source>
        <dbReference type="Proteomes" id="UP000006875"/>
    </source>
</evidence>
<organism evidence="11 12">
    <name type="scientific">Ilyobacter polytropus (strain ATCC 51220 / DSM 2926 / LMG 16218 / CuHBu1)</name>
    <dbReference type="NCBI Taxonomy" id="572544"/>
    <lineage>
        <taxon>Bacteria</taxon>
        <taxon>Fusobacteriati</taxon>
        <taxon>Fusobacteriota</taxon>
        <taxon>Fusobacteriia</taxon>
        <taxon>Fusobacteriales</taxon>
        <taxon>Fusobacteriaceae</taxon>
        <taxon>Ilyobacter</taxon>
    </lineage>
</organism>
<dbReference type="SUPFAM" id="SSF158472">
    <property type="entry name" value="HAMP domain-like"/>
    <property type="match status" value="1"/>
</dbReference>
<dbReference type="Pfam" id="PF00512">
    <property type="entry name" value="HisKA"/>
    <property type="match status" value="1"/>
</dbReference>
<keyword evidence="6 11" id="KW-0418">Kinase</keyword>
<feature type="transmembrane region" description="Helical" evidence="8">
    <location>
        <begin position="9"/>
        <end position="27"/>
    </location>
</feature>
<dbReference type="PANTHER" id="PTHR45453:SF3">
    <property type="entry name" value="HISTIDINE KINASE"/>
    <property type="match status" value="1"/>
</dbReference>
<keyword evidence="12" id="KW-1185">Reference proteome</keyword>
<dbReference type="InterPro" id="IPR050351">
    <property type="entry name" value="BphY/WalK/GraS-like"/>
</dbReference>
<dbReference type="PROSITE" id="PS50109">
    <property type="entry name" value="HIS_KIN"/>
    <property type="match status" value="1"/>
</dbReference>
<dbReference type="Pfam" id="PF00672">
    <property type="entry name" value="HAMP"/>
    <property type="match status" value="1"/>
</dbReference>
<dbReference type="Gene3D" id="3.30.565.10">
    <property type="entry name" value="Histidine kinase-like ATPase, C-terminal domain"/>
    <property type="match status" value="1"/>
</dbReference>
<comment type="subcellular location">
    <subcellularLocation>
        <location evidence="2">Membrane</location>
    </subcellularLocation>
</comment>